<name>A0ACA9SBZ6_9GLOM</name>
<proteinExistence type="predicted"/>
<feature type="non-terminal residue" evidence="1">
    <location>
        <position position="1"/>
    </location>
</feature>
<dbReference type="EMBL" id="CAJVQC010106778">
    <property type="protein sequence ID" value="CAG8833539.1"/>
    <property type="molecule type" value="Genomic_DNA"/>
</dbReference>
<comment type="caution">
    <text evidence="1">The sequence shown here is derived from an EMBL/GenBank/DDBJ whole genome shotgun (WGS) entry which is preliminary data.</text>
</comment>
<organism evidence="1 2">
    <name type="scientific">Racocetra persica</name>
    <dbReference type="NCBI Taxonomy" id="160502"/>
    <lineage>
        <taxon>Eukaryota</taxon>
        <taxon>Fungi</taxon>
        <taxon>Fungi incertae sedis</taxon>
        <taxon>Mucoromycota</taxon>
        <taxon>Glomeromycotina</taxon>
        <taxon>Glomeromycetes</taxon>
        <taxon>Diversisporales</taxon>
        <taxon>Gigasporaceae</taxon>
        <taxon>Racocetra</taxon>
    </lineage>
</organism>
<dbReference type="Proteomes" id="UP000789920">
    <property type="component" value="Unassembled WGS sequence"/>
</dbReference>
<accession>A0ACA9SBZ6</accession>
<protein>
    <submittedName>
        <fullName evidence="1">24059_t:CDS:1</fullName>
    </submittedName>
</protein>
<evidence type="ECO:0000313" key="1">
    <source>
        <dbReference type="EMBL" id="CAG8833539.1"/>
    </source>
</evidence>
<evidence type="ECO:0000313" key="2">
    <source>
        <dbReference type="Proteomes" id="UP000789920"/>
    </source>
</evidence>
<sequence>SVNEASSSWSDDFATEDTKFQEQHDKFTNRILKTRDLKDPTQTLPITGEFSVQEQGIIMHNIEALKILKLPTVQAWNS</sequence>
<reference evidence="1" key="1">
    <citation type="submission" date="2021-06" db="EMBL/GenBank/DDBJ databases">
        <authorList>
            <person name="Kallberg Y."/>
            <person name="Tangrot J."/>
            <person name="Rosling A."/>
        </authorList>
    </citation>
    <scope>NUCLEOTIDE SEQUENCE</scope>
    <source>
        <strain evidence="1">MA461A</strain>
    </source>
</reference>
<gene>
    <name evidence="1" type="ORF">RPERSI_LOCUS28862</name>
</gene>
<keyword evidence="2" id="KW-1185">Reference proteome</keyword>